<dbReference type="Pfam" id="PF05176">
    <property type="entry name" value="ATP-synt_10"/>
    <property type="match status" value="1"/>
</dbReference>
<evidence type="ECO:0000313" key="1">
    <source>
        <dbReference type="EMBL" id="KAK8090100.1"/>
    </source>
</evidence>
<sequence length="352" mass="39391">MLNSRAMSLAPRRQLLCRLCQSRSFSTSYRWLAAEQPAATKKAAAAAAPTGGPSKPAAAAAAAAQAPLRQVVPPPSEQFAAAPRGYGKRVEEFTPVPLSRPIGMAYPPEEGQNTGIDERTWNQRRKEFSTMSSSARWSQHLERREELKEKFRRPYFRDWGNLQFHKGKTFYPPPRLFKGDVSLYFPNLYGRTLLKGRGSPQRDTTPTLEGKTSIISVFSGTWAENQAKSFAGAAQNPALAKLLEDNGDVAQHVNINVETDRLKHMLIRLFLGGIRQQVGEANWDKYFIVKNPLSDEIRENVGLLNGKVGYVYLVDSLCRIRWAGSGEANDEEREGLVKGLQRLIDEERKRSS</sequence>
<dbReference type="GeneID" id="92042436"/>
<gene>
    <name evidence="1" type="ORF">PG997_005061</name>
</gene>
<keyword evidence="2" id="KW-1185">Reference proteome</keyword>
<dbReference type="PANTHER" id="PTHR28106">
    <property type="entry name" value="MITOCHONDRIAL ATPASE COMPLEX SUBUNIT ATP10"/>
    <property type="match status" value="1"/>
</dbReference>
<protein>
    <recommendedName>
        <fullName evidence="3">Mitochondrial ATPase complex subunit ATP10</fullName>
    </recommendedName>
</protein>
<dbReference type="InterPro" id="IPR007849">
    <property type="entry name" value="ATP10"/>
</dbReference>
<dbReference type="Proteomes" id="UP001433268">
    <property type="component" value="Unassembled WGS sequence"/>
</dbReference>
<dbReference type="EMBL" id="JAQQWN010000004">
    <property type="protein sequence ID" value="KAK8090100.1"/>
    <property type="molecule type" value="Genomic_DNA"/>
</dbReference>
<dbReference type="PANTHER" id="PTHR28106:SF1">
    <property type="entry name" value="MITOCHONDRIAL ATPASE COMPLEX SUBUNIT ATP10"/>
    <property type="match status" value="1"/>
</dbReference>
<proteinExistence type="predicted"/>
<name>A0ABR1X3W8_9PEZI</name>
<evidence type="ECO:0000313" key="2">
    <source>
        <dbReference type="Proteomes" id="UP001433268"/>
    </source>
</evidence>
<comment type="caution">
    <text evidence="1">The sequence shown here is derived from an EMBL/GenBank/DDBJ whole genome shotgun (WGS) entry which is preliminary data.</text>
</comment>
<dbReference type="RefSeq" id="XP_066672994.1">
    <property type="nucleotide sequence ID" value="XM_066809376.1"/>
</dbReference>
<evidence type="ECO:0008006" key="3">
    <source>
        <dbReference type="Google" id="ProtNLM"/>
    </source>
</evidence>
<accession>A0ABR1X3W8</accession>
<reference evidence="1 2" key="1">
    <citation type="submission" date="2023-01" db="EMBL/GenBank/DDBJ databases">
        <title>Analysis of 21 Apiospora genomes using comparative genomics revels a genus with tremendous synthesis potential of carbohydrate active enzymes and secondary metabolites.</title>
        <authorList>
            <person name="Sorensen T."/>
        </authorList>
    </citation>
    <scope>NUCLEOTIDE SEQUENCE [LARGE SCALE GENOMIC DNA]</scope>
    <source>
        <strain evidence="1 2">CBS 114990</strain>
    </source>
</reference>
<organism evidence="1 2">
    <name type="scientific">Apiospora hydei</name>
    <dbReference type="NCBI Taxonomy" id="1337664"/>
    <lineage>
        <taxon>Eukaryota</taxon>
        <taxon>Fungi</taxon>
        <taxon>Dikarya</taxon>
        <taxon>Ascomycota</taxon>
        <taxon>Pezizomycotina</taxon>
        <taxon>Sordariomycetes</taxon>
        <taxon>Xylariomycetidae</taxon>
        <taxon>Amphisphaeriales</taxon>
        <taxon>Apiosporaceae</taxon>
        <taxon>Apiospora</taxon>
    </lineage>
</organism>